<name>A0A9P8K023_AURME</name>
<proteinExistence type="predicted"/>
<dbReference type="Proteomes" id="UP000729357">
    <property type="component" value="Unassembled WGS sequence"/>
</dbReference>
<comment type="caution">
    <text evidence="1">The sequence shown here is derived from an EMBL/GenBank/DDBJ whole genome shotgun (WGS) entry which is preliminary data.</text>
</comment>
<gene>
    <name evidence="1" type="ORF">KCU98_g704</name>
</gene>
<dbReference type="EMBL" id="JAHFXS010000009">
    <property type="protein sequence ID" value="KAG9990999.1"/>
    <property type="molecule type" value="Genomic_DNA"/>
</dbReference>
<evidence type="ECO:0000313" key="1">
    <source>
        <dbReference type="EMBL" id="KAG9990999.1"/>
    </source>
</evidence>
<sequence length="243" mass="27065">MLFTNLCASPRSASLADTLIALTDQLTHPQRLRNCCTNSSETLNRSEMAMTAIVNSDTSIESLADRRFAMEVDDNDHQTLNMEELVACALVTSRASVLSQAQILECILENCPRYKSLYALTDDSHVEYTGASEAVLETLNNYIHSFDIPFEIRELADGDMEVSATPRVLYSVLKDVIDDGLCEDKPLHDLTAVACFPFSRLLMELKYMVLRHALGCPGYRLSFESYIRHAAIFAYPIPSHASG</sequence>
<feature type="non-terminal residue" evidence="1">
    <location>
        <position position="243"/>
    </location>
</feature>
<reference evidence="1" key="2">
    <citation type="submission" date="2021-08" db="EMBL/GenBank/DDBJ databases">
        <authorList>
            <person name="Gostincar C."/>
            <person name="Sun X."/>
            <person name="Song Z."/>
            <person name="Gunde-Cimerman N."/>
        </authorList>
    </citation>
    <scope>NUCLEOTIDE SEQUENCE</scope>
    <source>
        <strain evidence="1">EXF-9298</strain>
    </source>
</reference>
<reference evidence="1" key="1">
    <citation type="journal article" date="2021" name="J Fungi (Basel)">
        <title>Virulence traits and population genomics of the black yeast Aureobasidium melanogenum.</title>
        <authorList>
            <person name="Cernosa A."/>
            <person name="Sun X."/>
            <person name="Gostincar C."/>
            <person name="Fang C."/>
            <person name="Gunde-Cimerman N."/>
            <person name="Song Z."/>
        </authorList>
    </citation>
    <scope>NUCLEOTIDE SEQUENCE</scope>
    <source>
        <strain evidence="1">EXF-9298</strain>
    </source>
</reference>
<accession>A0A9P8K023</accession>
<evidence type="ECO:0000313" key="2">
    <source>
        <dbReference type="Proteomes" id="UP000729357"/>
    </source>
</evidence>
<organism evidence="1 2">
    <name type="scientific">Aureobasidium melanogenum</name>
    <name type="common">Aureobasidium pullulans var. melanogenum</name>
    <dbReference type="NCBI Taxonomy" id="46634"/>
    <lineage>
        <taxon>Eukaryota</taxon>
        <taxon>Fungi</taxon>
        <taxon>Dikarya</taxon>
        <taxon>Ascomycota</taxon>
        <taxon>Pezizomycotina</taxon>
        <taxon>Dothideomycetes</taxon>
        <taxon>Dothideomycetidae</taxon>
        <taxon>Dothideales</taxon>
        <taxon>Saccotheciaceae</taxon>
        <taxon>Aureobasidium</taxon>
    </lineage>
</organism>
<keyword evidence="2" id="KW-1185">Reference proteome</keyword>
<dbReference type="AlphaFoldDB" id="A0A9P8K023"/>
<protein>
    <submittedName>
        <fullName evidence="1">Uncharacterized protein</fullName>
    </submittedName>
</protein>